<accession>A0A2H0UTW8</accession>
<dbReference type="Proteomes" id="UP000231157">
    <property type="component" value="Unassembled WGS sequence"/>
</dbReference>
<evidence type="ECO:0000313" key="2">
    <source>
        <dbReference type="Proteomes" id="UP000231157"/>
    </source>
</evidence>
<protein>
    <submittedName>
        <fullName evidence="1">Uncharacterized protein</fullName>
    </submittedName>
</protein>
<organism evidence="1 2">
    <name type="scientific">Candidatus Harrisonbacteria bacterium CG10_big_fil_rev_8_21_14_0_10_40_38</name>
    <dbReference type="NCBI Taxonomy" id="1974583"/>
    <lineage>
        <taxon>Bacteria</taxon>
        <taxon>Candidatus Harrisoniibacteriota</taxon>
    </lineage>
</organism>
<dbReference type="AlphaFoldDB" id="A0A2H0UTW8"/>
<name>A0A2H0UTW8_9BACT</name>
<dbReference type="EMBL" id="PFAZ01000007">
    <property type="protein sequence ID" value="PIR89096.1"/>
    <property type="molecule type" value="Genomic_DNA"/>
</dbReference>
<comment type="caution">
    <text evidence="1">The sequence shown here is derived from an EMBL/GenBank/DDBJ whole genome shotgun (WGS) entry which is preliminary data.</text>
</comment>
<evidence type="ECO:0000313" key="1">
    <source>
        <dbReference type="EMBL" id="PIR89096.1"/>
    </source>
</evidence>
<sequence>MQKLSKESRCIILEYLLKINWDNYITFNFAAFFVNGRSNLAFLYLYRALPIIEGSFQLSSY</sequence>
<reference evidence="2" key="1">
    <citation type="submission" date="2017-09" db="EMBL/GenBank/DDBJ databases">
        <title>Depth-based differentiation of microbial function through sediment-hosted aquifers and enrichment of novel symbionts in the deep terrestrial subsurface.</title>
        <authorList>
            <person name="Probst A.J."/>
            <person name="Ladd B."/>
            <person name="Jarett J.K."/>
            <person name="Geller-Mcgrath D.E."/>
            <person name="Sieber C.M.K."/>
            <person name="Emerson J.B."/>
            <person name="Anantharaman K."/>
            <person name="Thomas B.C."/>
            <person name="Malmstrom R."/>
            <person name="Stieglmeier M."/>
            <person name="Klingl A."/>
            <person name="Woyke T."/>
            <person name="Ryan C.M."/>
            <person name="Banfield J.F."/>
        </authorList>
    </citation>
    <scope>NUCLEOTIDE SEQUENCE [LARGE SCALE GENOMIC DNA]</scope>
</reference>
<gene>
    <name evidence="1" type="ORF">COU07_02605</name>
</gene>
<proteinExistence type="predicted"/>